<dbReference type="InterPro" id="IPR052998">
    <property type="entry name" value="Hetero-Diels-Alderase-like"/>
</dbReference>
<feature type="chain" id="PRO_5008098563" description="SMP-30/Gluconolactonase/LRE-like region domain-containing protein" evidence="1">
    <location>
        <begin position="19"/>
        <end position="335"/>
    </location>
</feature>
<evidence type="ECO:0000256" key="1">
    <source>
        <dbReference type="SAM" id="SignalP"/>
    </source>
</evidence>
<evidence type="ECO:0000313" key="2">
    <source>
        <dbReference type="EMBL" id="OAP59705.1"/>
    </source>
</evidence>
<evidence type="ECO:0000313" key="3">
    <source>
        <dbReference type="Proteomes" id="UP000078343"/>
    </source>
</evidence>
<dbReference type="GeneID" id="30011171"/>
<dbReference type="EMBL" id="LVYI01000005">
    <property type="protein sequence ID" value="OAP59705.1"/>
    <property type="molecule type" value="Genomic_DNA"/>
</dbReference>
<dbReference type="PANTHER" id="PTHR42060:SF1">
    <property type="entry name" value="NHL REPEAT-CONTAINING PROTEIN"/>
    <property type="match status" value="1"/>
</dbReference>
<accession>A0A178ZKZ9</accession>
<dbReference type="OrthoDB" id="9977941at2759"/>
<organism evidence="2 3">
    <name type="scientific">Fonsecaea erecta</name>
    <dbReference type="NCBI Taxonomy" id="1367422"/>
    <lineage>
        <taxon>Eukaryota</taxon>
        <taxon>Fungi</taxon>
        <taxon>Dikarya</taxon>
        <taxon>Ascomycota</taxon>
        <taxon>Pezizomycotina</taxon>
        <taxon>Eurotiomycetes</taxon>
        <taxon>Chaetothyriomycetidae</taxon>
        <taxon>Chaetothyriales</taxon>
        <taxon>Herpotrichiellaceae</taxon>
        <taxon>Fonsecaea</taxon>
    </lineage>
</organism>
<sequence length="335" mass="36224">MAGLFWSFLFCFTVSVSCTAETVAPASPVQLVYQYQDAVWVENFAVRPNGWILPATATSAILTQLNPANGQQQTIHDWSAVGSSIMSITDIQPDLFLANTMYCDMSLLACTPGTGITWLVDLRNAGSPCITQLATGPNNASLLNGVATLNDRVVLMVDQNLGGIWGVDVVHGGAQLLFTDPKMMDPNSTGSGVNGIRVVGSTLYYNNPSIGTFGRVQVDPSTGHKVGPVTVISTGLDCDDFEIDDQQRFAYITNQPDELLKIDLKTGLYTVFATGMPGPTSARWISKSERGKILGIWRMEGPKRVPLARGRGDGTIEDYEDDRDKAEFGLKCKES</sequence>
<keyword evidence="1" id="KW-0732">Signal</keyword>
<dbReference type="Proteomes" id="UP000078343">
    <property type="component" value="Unassembled WGS sequence"/>
</dbReference>
<comment type="caution">
    <text evidence="2">The sequence shown here is derived from an EMBL/GenBank/DDBJ whole genome shotgun (WGS) entry which is preliminary data.</text>
</comment>
<dbReference type="AlphaFoldDB" id="A0A178ZKZ9"/>
<dbReference type="RefSeq" id="XP_018693072.1">
    <property type="nucleotide sequence ID" value="XM_018838512.1"/>
</dbReference>
<evidence type="ECO:0008006" key="4">
    <source>
        <dbReference type="Google" id="ProtNLM"/>
    </source>
</evidence>
<proteinExistence type="predicted"/>
<reference evidence="2 3" key="1">
    <citation type="submission" date="2016-04" db="EMBL/GenBank/DDBJ databases">
        <title>Draft genome of Fonsecaea erecta CBS 125763.</title>
        <authorList>
            <person name="Weiss V.A."/>
            <person name="Vicente V.A."/>
            <person name="Raittz R.T."/>
            <person name="Moreno L.F."/>
            <person name="De Souza E.M."/>
            <person name="Pedrosa F.O."/>
            <person name="Steffens M.B."/>
            <person name="Faoro H."/>
            <person name="Tadra-Sfeir M.Z."/>
            <person name="Najafzadeh M.J."/>
            <person name="Felipe M.S."/>
            <person name="Teixeira M."/>
            <person name="Sun J."/>
            <person name="Xi L."/>
            <person name="Gomes R."/>
            <person name="De Azevedo C.M."/>
            <person name="Salgado C.G."/>
            <person name="Da Silva M.B."/>
            <person name="Nascimento M.F."/>
            <person name="Queiroz-Telles F."/>
            <person name="Attili D.S."/>
            <person name="Gorbushina A."/>
        </authorList>
    </citation>
    <scope>NUCLEOTIDE SEQUENCE [LARGE SCALE GENOMIC DNA]</scope>
    <source>
        <strain evidence="2 3">CBS 125763</strain>
    </source>
</reference>
<dbReference type="InterPro" id="IPR011042">
    <property type="entry name" value="6-blade_b-propeller_TolB-like"/>
</dbReference>
<dbReference type="STRING" id="1367422.A0A178ZKZ9"/>
<dbReference type="Gene3D" id="2.120.10.30">
    <property type="entry name" value="TolB, C-terminal domain"/>
    <property type="match status" value="1"/>
</dbReference>
<protein>
    <recommendedName>
        <fullName evidence="4">SMP-30/Gluconolactonase/LRE-like region domain-containing protein</fullName>
    </recommendedName>
</protein>
<feature type="signal peptide" evidence="1">
    <location>
        <begin position="1"/>
        <end position="18"/>
    </location>
</feature>
<dbReference type="SUPFAM" id="SSF63829">
    <property type="entry name" value="Calcium-dependent phosphotriesterase"/>
    <property type="match status" value="1"/>
</dbReference>
<name>A0A178ZKZ9_9EURO</name>
<keyword evidence="3" id="KW-1185">Reference proteome</keyword>
<gene>
    <name evidence="2" type="ORF">AYL99_07003</name>
</gene>
<dbReference type="PANTHER" id="PTHR42060">
    <property type="entry name" value="NHL REPEAT-CONTAINING PROTEIN-RELATED"/>
    <property type="match status" value="1"/>
</dbReference>